<evidence type="ECO:0000256" key="1">
    <source>
        <dbReference type="SAM" id="Phobius"/>
    </source>
</evidence>
<dbReference type="Proteomes" id="UP000182998">
    <property type="component" value="Unassembled WGS sequence"/>
</dbReference>
<dbReference type="EMBL" id="FMVN01000003">
    <property type="protein sequence ID" value="SCY00944.1"/>
    <property type="molecule type" value="Genomic_DNA"/>
</dbReference>
<name>A0A1G5CF61_LEGMI</name>
<proteinExistence type="predicted"/>
<sequence>MSEENTPGFLCHSDALENPRIDRMKKSLKGILFVVICATYMGLRVGVTIG</sequence>
<keyword evidence="3" id="KW-1185">Reference proteome</keyword>
<reference evidence="2 3" key="1">
    <citation type="submission" date="2016-10" db="EMBL/GenBank/DDBJ databases">
        <authorList>
            <person name="Varghese N."/>
            <person name="Submissions S."/>
        </authorList>
    </citation>
    <scope>NUCLEOTIDE SEQUENCE [LARGE SCALE GENOMIC DNA]</scope>
    <source>
        <strain evidence="2 3">ATCC 33218</strain>
    </source>
</reference>
<gene>
    <name evidence="2" type="ORF">SAMN02982997_00594</name>
</gene>
<evidence type="ECO:0000313" key="2">
    <source>
        <dbReference type="EMBL" id="SCY00944.1"/>
    </source>
</evidence>
<feature type="transmembrane region" description="Helical" evidence="1">
    <location>
        <begin position="30"/>
        <end position="49"/>
    </location>
</feature>
<protein>
    <submittedName>
        <fullName evidence="2">Uncharacterized protein</fullName>
    </submittedName>
</protein>
<keyword evidence="1" id="KW-0812">Transmembrane</keyword>
<evidence type="ECO:0000313" key="3">
    <source>
        <dbReference type="Proteomes" id="UP000182998"/>
    </source>
</evidence>
<comment type="caution">
    <text evidence="2">The sequence shown here is derived from an EMBL/GenBank/DDBJ whole genome shotgun (WGS) entry which is preliminary data.</text>
</comment>
<keyword evidence="1" id="KW-0472">Membrane</keyword>
<organism evidence="2 3">
    <name type="scientific">Legionella micdadei</name>
    <name type="common">Tatlockia micdadei</name>
    <dbReference type="NCBI Taxonomy" id="451"/>
    <lineage>
        <taxon>Bacteria</taxon>
        <taxon>Pseudomonadati</taxon>
        <taxon>Pseudomonadota</taxon>
        <taxon>Gammaproteobacteria</taxon>
        <taxon>Legionellales</taxon>
        <taxon>Legionellaceae</taxon>
        <taxon>Legionella</taxon>
    </lineage>
</organism>
<keyword evidence="1" id="KW-1133">Transmembrane helix</keyword>
<accession>A0A1G5CF61</accession>